<feature type="transmembrane region" description="Helical" evidence="8">
    <location>
        <begin position="220"/>
        <end position="238"/>
    </location>
</feature>
<evidence type="ECO:0000256" key="3">
    <source>
        <dbReference type="ARBA" id="ARBA00022475"/>
    </source>
</evidence>
<gene>
    <name evidence="10" type="ORF">A2160_05965</name>
</gene>
<evidence type="ECO:0000313" key="10">
    <source>
        <dbReference type="EMBL" id="OGD62560.1"/>
    </source>
</evidence>
<dbReference type="PRINTS" id="PR00812">
    <property type="entry name" value="BCTERIALGSPF"/>
</dbReference>
<dbReference type="PANTHER" id="PTHR30012:SF0">
    <property type="entry name" value="TYPE II SECRETION SYSTEM PROTEIN F-RELATED"/>
    <property type="match status" value="1"/>
</dbReference>
<evidence type="ECO:0000256" key="2">
    <source>
        <dbReference type="ARBA" id="ARBA00005745"/>
    </source>
</evidence>
<dbReference type="AlphaFoldDB" id="A0A1F5E5G4"/>
<name>A0A1F5E5G4_9BACT</name>
<dbReference type="STRING" id="1797457.A2160_05965"/>
<dbReference type="InterPro" id="IPR003004">
    <property type="entry name" value="GspF/PilC"/>
</dbReference>
<sequence length="400" mass="43868">MKKYNYQGRNAEGKKIKGIVEAPGEKEAVTALRQRGLIVFSLDEIGISLVYKFKVLISRVTFDEVVNFTRQLSTMIIAGLPLTDSLSILKDQTNPAMSKVISDILLEVQGGSTLHKALGKYPKVFSGVYLALIRSGEAAGVLDEVLGKMADNLEKQRDFRAKVKGAMVYPAIVIIGMIIVATIMMIFVIPKMLEMYKEFGADLPMVTQILINITQFFNKFWIFLLGFVAAGIYGLKLWRQTPLGAQKFDSLKLKLPIWGVIEQKVILSDVTRTLGMLVGAGVSIIEALHIVADTANNVIYEDALLNAADAVEKGLPLAATIGRYDFFPPILTQMVAVGEETGKLDEVLERVAKHFEAESEVAVKALTTAIEPLMMIVLGIGVGFLVIAIILPIYNLTAKF</sequence>
<dbReference type="GO" id="GO:0015628">
    <property type="term" value="P:protein secretion by the type II secretion system"/>
    <property type="evidence" value="ECO:0007669"/>
    <property type="project" value="TreeGrafter"/>
</dbReference>
<accession>A0A1F5E5G4</accession>
<evidence type="ECO:0000256" key="7">
    <source>
        <dbReference type="ARBA" id="ARBA00023136"/>
    </source>
</evidence>
<keyword evidence="4" id="KW-0997">Cell inner membrane</keyword>
<dbReference type="InterPro" id="IPR042094">
    <property type="entry name" value="T2SS_GspF_sf"/>
</dbReference>
<dbReference type="Gene3D" id="1.20.81.30">
    <property type="entry name" value="Type II secretion system (T2SS), domain F"/>
    <property type="match status" value="2"/>
</dbReference>
<feature type="domain" description="Type II secretion system protein GspF" evidence="9">
    <location>
        <begin position="271"/>
        <end position="392"/>
    </location>
</feature>
<dbReference type="EMBL" id="MEZK01000020">
    <property type="protein sequence ID" value="OGD62560.1"/>
    <property type="molecule type" value="Genomic_DNA"/>
</dbReference>
<dbReference type="Pfam" id="PF00482">
    <property type="entry name" value="T2SSF"/>
    <property type="match status" value="2"/>
</dbReference>
<evidence type="ECO:0000259" key="9">
    <source>
        <dbReference type="Pfam" id="PF00482"/>
    </source>
</evidence>
<proteinExistence type="inferred from homology"/>
<keyword evidence="5 8" id="KW-0812">Transmembrane</keyword>
<dbReference type="Proteomes" id="UP000177006">
    <property type="component" value="Unassembled WGS sequence"/>
</dbReference>
<evidence type="ECO:0000256" key="1">
    <source>
        <dbReference type="ARBA" id="ARBA00004429"/>
    </source>
</evidence>
<evidence type="ECO:0000256" key="5">
    <source>
        <dbReference type="ARBA" id="ARBA00022692"/>
    </source>
</evidence>
<feature type="transmembrane region" description="Helical" evidence="8">
    <location>
        <begin position="373"/>
        <end position="394"/>
    </location>
</feature>
<reference evidence="10 11" key="1">
    <citation type="journal article" date="2016" name="Nat. Commun.">
        <title>Thousands of microbial genomes shed light on interconnected biogeochemical processes in an aquifer system.</title>
        <authorList>
            <person name="Anantharaman K."/>
            <person name="Brown C.T."/>
            <person name="Hug L.A."/>
            <person name="Sharon I."/>
            <person name="Castelle C.J."/>
            <person name="Probst A.J."/>
            <person name="Thomas B.C."/>
            <person name="Singh A."/>
            <person name="Wilkins M.J."/>
            <person name="Karaoz U."/>
            <person name="Brodie E.L."/>
            <person name="Williams K.H."/>
            <person name="Hubbard S.S."/>
            <person name="Banfield J.F."/>
        </authorList>
    </citation>
    <scope>NUCLEOTIDE SEQUENCE [LARGE SCALE GENOMIC DNA]</scope>
</reference>
<keyword evidence="3" id="KW-1003">Cell membrane</keyword>
<dbReference type="PANTHER" id="PTHR30012">
    <property type="entry name" value="GENERAL SECRETION PATHWAY PROTEIN"/>
    <property type="match status" value="1"/>
</dbReference>
<comment type="caution">
    <text evidence="10">The sequence shown here is derived from an EMBL/GenBank/DDBJ whole genome shotgun (WGS) entry which is preliminary data.</text>
</comment>
<dbReference type="GO" id="GO:0005886">
    <property type="term" value="C:plasma membrane"/>
    <property type="evidence" value="ECO:0007669"/>
    <property type="project" value="UniProtKB-SubCell"/>
</dbReference>
<feature type="domain" description="Type II secretion system protein GspF" evidence="9">
    <location>
        <begin position="68"/>
        <end position="190"/>
    </location>
</feature>
<comment type="subcellular location">
    <subcellularLocation>
        <location evidence="1">Cell inner membrane</location>
        <topology evidence="1">Multi-pass membrane protein</topology>
    </subcellularLocation>
</comment>
<evidence type="ECO:0000256" key="6">
    <source>
        <dbReference type="ARBA" id="ARBA00022989"/>
    </source>
</evidence>
<feature type="transmembrane region" description="Helical" evidence="8">
    <location>
        <begin position="166"/>
        <end position="189"/>
    </location>
</feature>
<evidence type="ECO:0000256" key="8">
    <source>
        <dbReference type="SAM" id="Phobius"/>
    </source>
</evidence>
<evidence type="ECO:0000313" key="11">
    <source>
        <dbReference type="Proteomes" id="UP000177006"/>
    </source>
</evidence>
<evidence type="ECO:0000256" key="4">
    <source>
        <dbReference type="ARBA" id="ARBA00022519"/>
    </source>
</evidence>
<comment type="similarity">
    <text evidence="2">Belongs to the GSP F family.</text>
</comment>
<keyword evidence="6 8" id="KW-1133">Transmembrane helix</keyword>
<organism evidence="10 11">
    <name type="scientific">Candidatus Beckwithbacteria bacterium RBG_13_42_9</name>
    <dbReference type="NCBI Taxonomy" id="1797457"/>
    <lineage>
        <taxon>Bacteria</taxon>
        <taxon>Candidatus Beckwithiibacteriota</taxon>
    </lineage>
</organism>
<dbReference type="FunFam" id="1.20.81.30:FF:000001">
    <property type="entry name" value="Type II secretion system protein F"/>
    <property type="match status" value="2"/>
</dbReference>
<protein>
    <recommendedName>
        <fullName evidence="9">Type II secretion system protein GspF domain-containing protein</fullName>
    </recommendedName>
</protein>
<dbReference type="InterPro" id="IPR018076">
    <property type="entry name" value="T2SS_GspF_dom"/>
</dbReference>
<keyword evidence="7 8" id="KW-0472">Membrane</keyword>